<feature type="chain" id="PRO_5017196312" evidence="1">
    <location>
        <begin position="19"/>
        <end position="141"/>
    </location>
</feature>
<evidence type="ECO:0000256" key="1">
    <source>
        <dbReference type="SAM" id="SignalP"/>
    </source>
</evidence>
<evidence type="ECO:0000313" key="2">
    <source>
        <dbReference type="EMBL" id="SDH67734.1"/>
    </source>
</evidence>
<name>A0A1G8ECZ2_9FLAO</name>
<accession>A0A1G8ECZ2</accession>
<gene>
    <name evidence="2" type="ORF">SAMN05421818_11046</name>
</gene>
<keyword evidence="3" id="KW-1185">Reference proteome</keyword>
<keyword evidence="1" id="KW-0732">Signal</keyword>
<dbReference type="Proteomes" id="UP000243588">
    <property type="component" value="Unassembled WGS sequence"/>
</dbReference>
<organism evidence="2 3">
    <name type="scientific">Myroides phaeus</name>
    <dbReference type="NCBI Taxonomy" id="702745"/>
    <lineage>
        <taxon>Bacteria</taxon>
        <taxon>Pseudomonadati</taxon>
        <taxon>Bacteroidota</taxon>
        <taxon>Flavobacteriia</taxon>
        <taxon>Flavobacteriales</taxon>
        <taxon>Flavobacteriaceae</taxon>
        <taxon>Myroides</taxon>
    </lineage>
</organism>
<feature type="signal peptide" evidence="1">
    <location>
        <begin position="1"/>
        <end position="18"/>
    </location>
</feature>
<dbReference type="RefSeq" id="WP_090408151.1">
    <property type="nucleotide sequence ID" value="NZ_JAYMMH010000003.1"/>
</dbReference>
<dbReference type="AlphaFoldDB" id="A0A1G8ECZ2"/>
<dbReference type="STRING" id="702745.SAMN05421818_11046"/>
<protein>
    <submittedName>
        <fullName evidence="2">Uncharacterized protein</fullName>
    </submittedName>
</protein>
<dbReference type="EMBL" id="FNDQ01000010">
    <property type="protein sequence ID" value="SDH67734.1"/>
    <property type="molecule type" value="Genomic_DNA"/>
</dbReference>
<proteinExistence type="predicted"/>
<sequence length="141" mass="15908">MKKYASILFLFLSVLVMANPVIDWSCTEKVMTCGMDMSGDSDMSCCAMDMEKASNDMTNMMCCPAPMRVVSPTIDLTIEVTQTVDIAKEKKANIKAKWFNSNYLSDWRTVDLTSVTPTSIASDGFKFKDDNRLDYICTYRI</sequence>
<evidence type="ECO:0000313" key="3">
    <source>
        <dbReference type="Proteomes" id="UP000243588"/>
    </source>
</evidence>
<reference evidence="3" key="1">
    <citation type="submission" date="2016-10" db="EMBL/GenBank/DDBJ databases">
        <authorList>
            <person name="Varghese N."/>
            <person name="Submissions S."/>
        </authorList>
    </citation>
    <scope>NUCLEOTIDE SEQUENCE [LARGE SCALE GENOMIC DNA]</scope>
    <source>
        <strain evidence="3">DSM 23313</strain>
    </source>
</reference>